<evidence type="ECO:0000256" key="6">
    <source>
        <dbReference type="ARBA" id="ARBA00022723"/>
    </source>
</evidence>
<dbReference type="SUPFAM" id="SSF51621">
    <property type="entry name" value="Phosphoenolpyruvate/pyruvate domain"/>
    <property type="match status" value="1"/>
</dbReference>
<feature type="domain" description="Pyruvate kinase C-terminal" evidence="17">
    <location>
        <begin position="347"/>
        <end position="458"/>
    </location>
</feature>
<evidence type="ECO:0000256" key="9">
    <source>
        <dbReference type="ARBA" id="ARBA00022840"/>
    </source>
</evidence>
<keyword evidence="7" id="KW-0547">Nucleotide-binding</keyword>
<evidence type="ECO:0000256" key="2">
    <source>
        <dbReference type="ARBA" id="ARBA00001958"/>
    </source>
</evidence>
<dbReference type="FunFam" id="2.40.33.10:FF:000001">
    <property type="entry name" value="Pyruvate kinase"/>
    <property type="match status" value="1"/>
</dbReference>
<evidence type="ECO:0000256" key="12">
    <source>
        <dbReference type="ARBA" id="ARBA00023317"/>
    </source>
</evidence>
<dbReference type="EC" id="2.7.1.40" evidence="15"/>
<dbReference type="Gene3D" id="3.40.1380.20">
    <property type="entry name" value="Pyruvate kinase, C-terminal domain"/>
    <property type="match status" value="1"/>
</dbReference>
<organism evidence="18 19">
    <name type="scientific">Potamilus streckersoni</name>
    <dbReference type="NCBI Taxonomy" id="2493646"/>
    <lineage>
        <taxon>Eukaryota</taxon>
        <taxon>Metazoa</taxon>
        <taxon>Spiralia</taxon>
        <taxon>Lophotrochozoa</taxon>
        <taxon>Mollusca</taxon>
        <taxon>Bivalvia</taxon>
        <taxon>Autobranchia</taxon>
        <taxon>Heteroconchia</taxon>
        <taxon>Palaeoheterodonta</taxon>
        <taxon>Unionida</taxon>
        <taxon>Unionoidea</taxon>
        <taxon>Unionidae</taxon>
        <taxon>Ambleminae</taxon>
        <taxon>Lampsilini</taxon>
        <taxon>Potamilus</taxon>
    </lineage>
</organism>
<evidence type="ECO:0000256" key="3">
    <source>
        <dbReference type="ARBA" id="ARBA00004997"/>
    </source>
</evidence>
<dbReference type="InterPro" id="IPR015813">
    <property type="entry name" value="Pyrv/PenolPyrv_kinase-like_dom"/>
</dbReference>
<evidence type="ECO:0000256" key="14">
    <source>
        <dbReference type="ARBA" id="ARBA00058419"/>
    </source>
</evidence>
<dbReference type="Gene3D" id="2.40.33.10">
    <property type="entry name" value="PK beta-barrel domain-like"/>
    <property type="match status" value="1"/>
</dbReference>
<comment type="function">
    <text evidence="14">Pyruvate kinase that catalyzes the conversion of phosphoenolpyruvate to pyruvate with the synthesis of ATP, and which plays a key role in glycolysis.</text>
</comment>
<evidence type="ECO:0000256" key="15">
    <source>
        <dbReference type="RuleBase" id="RU000504"/>
    </source>
</evidence>
<evidence type="ECO:0000313" key="18">
    <source>
        <dbReference type="EMBL" id="KAK3608898.1"/>
    </source>
</evidence>
<keyword evidence="8 15" id="KW-0418">Kinase</keyword>
<evidence type="ECO:0000256" key="10">
    <source>
        <dbReference type="ARBA" id="ARBA00022842"/>
    </source>
</evidence>
<keyword evidence="9" id="KW-0067">ATP-binding</keyword>
<dbReference type="PROSITE" id="PS00110">
    <property type="entry name" value="PYRUVATE_KINASE"/>
    <property type="match status" value="1"/>
</dbReference>
<dbReference type="Proteomes" id="UP001195483">
    <property type="component" value="Unassembled WGS sequence"/>
</dbReference>
<proteinExistence type="inferred from homology"/>
<comment type="similarity">
    <text evidence="4 15">Belongs to the pyruvate kinase family.</text>
</comment>
<dbReference type="InterPro" id="IPR001697">
    <property type="entry name" value="Pyr_Knase"/>
</dbReference>
<reference evidence="18" key="2">
    <citation type="journal article" date="2021" name="Genome Biol. Evol.">
        <title>Developing a high-quality reference genome for a parasitic bivalve with doubly uniparental inheritance (Bivalvia: Unionida).</title>
        <authorList>
            <person name="Smith C.H."/>
        </authorList>
    </citation>
    <scope>NUCLEOTIDE SEQUENCE</scope>
    <source>
        <strain evidence="18">CHS0354</strain>
        <tissue evidence="18">Mantle</tissue>
    </source>
</reference>
<dbReference type="AlphaFoldDB" id="A0AAE0TFD9"/>
<accession>A0AAE0TFD9</accession>
<keyword evidence="5 15" id="KW-0808">Transferase</keyword>
<dbReference type="GO" id="GO:0000287">
    <property type="term" value="F:magnesium ion binding"/>
    <property type="evidence" value="ECO:0007669"/>
    <property type="project" value="InterPro"/>
</dbReference>
<dbReference type="GO" id="GO:0016301">
    <property type="term" value="F:kinase activity"/>
    <property type="evidence" value="ECO:0007669"/>
    <property type="project" value="UniProtKB-KW"/>
</dbReference>
<keyword evidence="10 15" id="KW-0460">Magnesium</keyword>
<gene>
    <name evidence="18" type="ORF">CHS0354_006939</name>
</gene>
<dbReference type="InterPro" id="IPR015806">
    <property type="entry name" value="Pyrv_Knase_insert_dom_sf"/>
</dbReference>
<evidence type="ECO:0000256" key="1">
    <source>
        <dbReference type="ARBA" id="ARBA00001946"/>
    </source>
</evidence>
<evidence type="ECO:0000256" key="11">
    <source>
        <dbReference type="ARBA" id="ARBA00023152"/>
    </source>
</evidence>
<evidence type="ECO:0000313" key="19">
    <source>
        <dbReference type="Proteomes" id="UP001195483"/>
    </source>
</evidence>
<dbReference type="NCBIfam" id="NF004491">
    <property type="entry name" value="PRK05826.1"/>
    <property type="match status" value="1"/>
</dbReference>
<evidence type="ECO:0000259" key="17">
    <source>
        <dbReference type="Pfam" id="PF02887"/>
    </source>
</evidence>
<evidence type="ECO:0000256" key="5">
    <source>
        <dbReference type="ARBA" id="ARBA00022679"/>
    </source>
</evidence>
<keyword evidence="6" id="KW-0479">Metal-binding</keyword>
<evidence type="ECO:0000256" key="8">
    <source>
        <dbReference type="ARBA" id="ARBA00022777"/>
    </source>
</evidence>
<dbReference type="FunFam" id="3.20.20.60:FF:000025">
    <property type="entry name" value="Pyruvate kinase"/>
    <property type="match status" value="1"/>
</dbReference>
<feature type="domain" description="Pyruvate kinase barrel" evidence="16">
    <location>
        <begin position="1"/>
        <end position="308"/>
    </location>
</feature>
<evidence type="ECO:0000256" key="4">
    <source>
        <dbReference type="ARBA" id="ARBA00008663"/>
    </source>
</evidence>
<comment type="cofactor">
    <cofactor evidence="2">
        <name>K(+)</name>
        <dbReference type="ChEBI" id="CHEBI:29103"/>
    </cofactor>
</comment>
<dbReference type="GO" id="GO:0030955">
    <property type="term" value="F:potassium ion binding"/>
    <property type="evidence" value="ECO:0007669"/>
    <property type="project" value="InterPro"/>
</dbReference>
<name>A0AAE0TFD9_9BIVA</name>
<keyword evidence="19" id="KW-1185">Reference proteome</keyword>
<dbReference type="NCBIfam" id="NF004978">
    <property type="entry name" value="PRK06354.1"/>
    <property type="match status" value="1"/>
</dbReference>
<reference evidence="18" key="1">
    <citation type="journal article" date="2021" name="Genome Biol. Evol.">
        <title>A High-Quality Reference Genome for a Parasitic Bivalve with Doubly Uniparental Inheritance (Bivalvia: Unionida).</title>
        <authorList>
            <person name="Smith C.H."/>
        </authorList>
    </citation>
    <scope>NUCLEOTIDE SEQUENCE</scope>
    <source>
        <strain evidence="18">CHS0354</strain>
    </source>
</reference>
<comment type="pathway">
    <text evidence="3 15">Carbohydrate degradation; glycolysis; pyruvate from D-glyceraldehyde 3-phosphate: step 5/5.</text>
</comment>
<comment type="cofactor">
    <cofactor evidence="1">
        <name>Mg(2+)</name>
        <dbReference type="ChEBI" id="CHEBI:18420"/>
    </cofactor>
</comment>
<dbReference type="InterPro" id="IPR011037">
    <property type="entry name" value="Pyrv_Knase-like_insert_dom_sf"/>
</dbReference>
<dbReference type="SUPFAM" id="SSF52935">
    <property type="entry name" value="PK C-terminal domain-like"/>
    <property type="match status" value="1"/>
</dbReference>
<dbReference type="Gene3D" id="3.20.20.60">
    <property type="entry name" value="Phosphoenolpyruvate-binding domains"/>
    <property type="match status" value="1"/>
</dbReference>
<dbReference type="InterPro" id="IPR040442">
    <property type="entry name" value="Pyrv_kinase-like_dom_sf"/>
</dbReference>
<comment type="caution">
    <text evidence="18">The sequence shown here is derived from an EMBL/GenBank/DDBJ whole genome shotgun (WGS) entry which is preliminary data.</text>
</comment>
<dbReference type="Pfam" id="PF00224">
    <property type="entry name" value="PK"/>
    <property type="match status" value="1"/>
</dbReference>
<dbReference type="PRINTS" id="PR01050">
    <property type="entry name" value="PYRUVTKNASE"/>
</dbReference>
<evidence type="ECO:0000259" key="16">
    <source>
        <dbReference type="Pfam" id="PF00224"/>
    </source>
</evidence>
<dbReference type="PANTHER" id="PTHR11817">
    <property type="entry name" value="PYRUVATE KINASE"/>
    <property type="match status" value="1"/>
</dbReference>
<dbReference type="InterPro" id="IPR015795">
    <property type="entry name" value="Pyrv_Knase_C"/>
</dbReference>
<dbReference type="GO" id="GO:0004743">
    <property type="term" value="F:pyruvate kinase activity"/>
    <property type="evidence" value="ECO:0007669"/>
    <property type="project" value="UniProtKB-EC"/>
</dbReference>
<dbReference type="NCBIfam" id="TIGR01064">
    <property type="entry name" value="pyruv_kin"/>
    <property type="match status" value="1"/>
</dbReference>
<evidence type="ECO:0000256" key="7">
    <source>
        <dbReference type="ARBA" id="ARBA00022741"/>
    </source>
</evidence>
<dbReference type="InterPro" id="IPR015793">
    <property type="entry name" value="Pyrv_Knase_brl"/>
</dbReference>
<dbReference type="GO" id="GO:0005524">
    <property type="term" value="F:ATP binding"/>
    <property type="evidence" value="ECO:0007669"/>
    <property type="project" value="UniProtKB-KW"/>
</dbReference>
<evidence type="ECO:0000256" key="13">
    <source>
        <dbReference type="ARBA" id="ARBA00048967"/>
    </source>
</evidence>
<reference evidence="18" key="3">
    <citation type="submission" date="2023-05" db="EMBL/GenBank/DDBJ databases">
        <authorList>
            <person name="Smith C.H."/>
        </authorList>
    </citation>
    <scope>NUCLEOTIDE SEQUENCE</scope>
    <source>
        <strain evidence="18">CHS0354</strain>
        <tissue evidence="18">Mantle</tissue>
    </source>
</reference>
<comment type="catalytic activity">
    <reaction evidence="13">
        <text>pyruvate + ATP = phosphoenolpyruvate + ADP + H(+)</text>
        <dbReference type="Rhea" id="RHEA:18157"/>
        <dbReference type="ChEBI" id="CHEBI:15361"/>
        <dbReference type="ChEBI" id="CHEBI:15378"/>
        <dbReference type="ChEBI" id="CHEBI:30616"/>
        <dbReference type="ChEBI" id="CHEBI:58702"/>
        <dbReference type="ChEBI" id="CHEBI:456216"/>
        <dbReference type="EC" id="2.7.1.40"/>
    </reaction>
    <physiologicalReaction direction="right-to-left" evidence="13">
        <dbReference type="Rhea" id="RHEA:18159"/>
    </physiologicalReaction>
</comment>
<dbReference type="Pfam" id="PF02887">
    <property type="entry name" value="PK_C"/>
    <property type="match status" value="1"/>
</dbReference>
<dbReference type="InterPro" id="IPR018209">
    <property type="entry name" value="Pyrv_Knase_AS"/>
</dbReference>
<dbReference type="SUPFAM" id="SSF50800">
    <property type="entry name" value="PK beta-barrel domain-like"/>
    <property type="match status" value="1"/>
</dbReference>
<keyword evidence="11 15" id="KW-0324">Glycolysis</keyword>
<keyword evidence="12" id="KW-0670">Pyruvate</keyword>
<protein>
    <recommendedName>
        <fullName evidence="15">Pyruvate kinase</fullName>
        <ecNumber evidence="15">2.7.1.40</ecNumber>
    </recommendedName>
</protein>
<sequence length="468" mass="51915">MIRKLICQGANIFRLNFSHVNDKHDEFKQRIQTIRQIAQEEQRNIAILGDLQGPKIRTGKVKDGTVIKKGDILKITTGESIEGDEHMVSTTYRDMSKDVKPGDRILIDDGLLEVQVKSVDGNIISCEVTHGGQLKSNKGMNLPNVALSTPALTEKDEFDLRFAVENNLDFIALSFVRNAEDIGKINKIIRRLNSDIAVIAKIEKPEAVNESAINAIIEASYGIMVARGDLGVEMETAEVPVIQKKIVQKCNNEGKPVIIATQMLDSMQANPRPTRAEANDVANAVLDGADCVMLSGETASGKFPEESVKTMREIIELVEKKINHEKWQDESDPIKFRNFTNESTKLICRAAVRIAKDMQAKLILCVTHSGGTARQLSKYRPGIPIIAITDEDKIVRRLALSWGIRAYKLPVIINSPVFFKGLQEILSEKLKVEDGSTVIITGGLPDFKEKTTNMLKIHTHNKESGIIS</sequence>
<dbReference type="InterPro" id="IPR036918">
    <property type="entry name" value="Pyrv_Knase_C_sf"/>
</dbReference>
<dbReference type="EMBL" id="JAEAOA010000469">
    <property type="protein sequence ID" value="KAK3608898.1"/>
    <property type="molecule type" value="Genomic_DNA"/>
</dbReference>